<gene>
    <name evidence="1" type="ORF">GCM10009825_37840</name>
</gene>
<dbReference type="EMBL" id="BAAAQB010000041">
    <property type="protein sequence ID" value="GAA2145321.1"/>
    <property type="molecule type" value="Genomic_DNA"/>
</dbReference>
<dbReference type="Proteomes" id="UP001500102">
    <property type="component" value="Unassembled WGS sequence"/>
</dbReference>
<evidence type="ECO:0000313" key="1">
    <source>
        <dbReference type="EMBL" id="GAA2145321.1"/>
    </source>
</evidence>
<keyword evidence="2" id="KW-1185">Reference proteome</keyword>
<reference evidence="2" key="1">
    <citation type="journal article" date="2019" name="Int. J. Syst. Evol. Microbiol.">
        <title>The Global Catalogue of Microorganisms (GCM) 10K type strain sequencing project: providing services to taxonomists for standard genome sequencing and annotation.</title>
        <authorList>
            <consortium name="The Broad Institute Genomics Platform"/>
            <consortium name="The Broad Institute Genome Sequencing Center for Infectious Disease"/>
            <person name="Wu L."/>
            <person name="Ma J."/>
        </authorList>
    </citation>
    <scope>NUCLEOTIDE SEQUENCE [LARGE SCALE GENOMIC DNA]</scope>
    <source>
        <strain evidence="2">JCM 15921</strain>
    </source>
</reference>
<sequence length="46" mass="4565">MTEMGTPKTAASTSAAMYGLERITTVGSILGGDAAGSLIPGNPVRL</sequence>
<name>A0ABP5LF17_9MICC</name>
<evidence type="ECO:0000313" key="2">
    <source>
        <dbReference type="Proteomes" id="UP001500102"/>
    </source>
</evidence>
<protein>
    <submittedName>
        <fullName evidence="1">Uncharacterized protein</fullName>
    </submittedName>
</protein>
<comment type="caution">
    <text evidence="1">The sequence shown here is derived from an EMBL/GenBank/DDBJ whole genome shotgun (WGS) entry which is preliminary data.</text>
</comment>
<organism evidence="1 2">
    <name type="scientific">Arthrobacter humicola</name>
    <dbReference type="NCBI Taxonomy" id="409291"/>
    <lineage>
        <taxon>Bacteria</taxon>
        <taxon>Bacillati</taxon>
        <taxon>Actinomycetota</taxon>
        <taxon>Actinomycetes</taxon>
        <taxon>Micrococcales</taxon>
        <taxon>Micrococcaceae</taxon>
        <taxon>Arthrobacter</taxon>
    </lineage>
</organism>
<accession>A0ABP5LF17</accession>
<proteinExistence type="predicted"/>